<keyword evidence="4" id="KW-1185">Reference proteome</keyword>
<gene>
    <name evidence="3" type="ORF">GIB67_018342</name>
</gene>
<feature type="repeat" description="PPR" evidence="2">
    <location>
        <begin position="627"/>
        <end position="661"/>
    </location>
</feature>
<evidence type="ECO:0000313" key="4">
    <source>
        <dbReference type="Proteomes" id="UP000541444"/>
    </source>
</evidence>
<dbReference type="Pfam" id="PF13041">
    <property type="entry name" value="PPR_2"/>
    <property type="match status" value="7"/>
</dbReference>
<evidence type="ECO:0000256" key="1">
    <source>
        <dbReference type="ARBA" id="ARBA00022737"/>
    </source>
</evidence>
<dbReference type="FunFam" id="1.25.40.10:FF:000073">
    <property type="entry name" value="Pentatricopeptide repeat-containing protein chloroplastic"/>
    <property type="match status" value="1"/>
</dbReference>
<evidence type="ECO:0000313" key="3">
    <source>
        <dbReference type="EMBL" id="KAF6154905.1"/>
    </source>
</evidence>
<evidence type="ECO:0008006" key="5">
    <source>
        <dbReference type="Google" id="ProtNLM"/>
    </source>
</evidence>
<dbReference type="EMBL" id="JACGCM010001448">
    <property type="protein sequence ID" value="KAF6154905.1"/>
    <property type="molecule type" value="Genomic_DNA"/>
</dbReference>
<organism evidence="3 4">
    <name type="scientific">Kingdonia uniflora</name>
    <dbReference type="NCBI Taxonomy" id="39325"/>
    <lineage>
        <taxon>Eukaryota</taxon>
        <taxon>Viridiplantae</taxon>
        <taxon>Streptophyta</taxon>
        <taxon>Embryophyta</taxon>
        <taxon>Tracheophyta</taxon>
        <taxon>Spermatophyta</taxon>
        <taxon>Magnoliopsida</taxon>
        <taxon>Ranunculales</taxon>
        <taxon>Circaeasteraceae</taxon>
        <taxon>Kingdonia</taxon>
    </lineage>
</organism>
<feature type="repeat" description="PPR" evidence="2">
    <location>
        <begin position="159"/>
        <end position="193"/>
    </location>
</feature>
<feature type="repeat" description="PPR" evidence="2">
    <location>
        <begin position="326"/>
        <end position="360"/>
    </location>
</feature>
<comment type="caution">
    <text evidence="3">The sequence shown here is derived from an EMBL/GenBank/DDBJ whole genome shotgun (WGS) entry which is preliminary data.</text>
</comment>
<dbReference type="InterPro" id="IPR046960">
    <property type="entry name" value="PPR_At4g14850-like_plant"/>
</dbReference>
<dbReference type="NCBIfam" id="TIGR00756">
    <property type="entry name" value="PPR"/>
    <property type="match status" value="9"/>
</dbReference>
<evidence type="ECO:0000256" key="2">
    <source>
        <dbReference type="PROSITE-ProRule" id="PRU00708"/>
    </source>
</evidence>
<name>A0A7J7MJ02_9MAGN</name>
<proteinExistence type="predicted"/>
<dbReference type="InterPro" id="IPR011990">
    <property type="entry name" value="TPR-like_helical_dom_sf"/>
</dbReference>
<feature type="repeat" description="PPR" evidence="2">
    <location>
        <begin position="427"/>
        <end position="461"/>
    </location>
</feature>
<dbReference type="GO" id="GO:0009451">
    <property type="term" value="P:RNA modification"/>
    <property type="evidence" value="ECO:0007669"/>
    <property type="project" value="InterPro"/>
</dbReference>
<feature type="repeat" description="PPR" evidence="2">
    <location>
        <begin position="528"/>
        <end position="562"/>
    </location>
</feature>
<dbReference type="PROSITE" id="PS51375">
    <property type="entry name" value="PPR"/>
    <property type="match status" value="9"/>
</dbReference>
<feature type="repeat" description="PPR" evidence="2">
    <location>
        <begin position="729"/>
        <end position="763"/>
    </location>
</feature>
<dbReference type="FunFam" id="1.25.40.10:FF:000351">
    <property type="entry name" value="Pentatricopeptide repeat-containing protein"/>
    <property type="match status" value="1"/>
</dbReference>
<dbReference type="FunFam" id="1.25.40.10:FF:000436">
    <property type="entry name" value="Pentatricopeptide repeat-containing protein At5g39350 family"/>
    <property type="match status" value="1"/>
</dbReference>
<protein>
    <recommendedName>
        <fullName evidence="5">Pentatricopeptide repeat-containing protein</fullName>
    </recommendedName>
</protein>
<reference evidence="3 4" key="1">
    <citation type="journal article" date="2020" name="IScience">
        <title>Genome Sequencing of the Endangered Kingdonia uniflora (Circaeasteraceae, Ranunculales) Reveals Potential Mechanisms of Evolutionary Specialization.</title>
        <authorList>
            <person name="Sun Y."/>
            <person name="Deng T."/>
            <person name="Zhang A."/>
            <person name="Moore M.J."/>
            <person name="Landis J.B."/>
            <person name="Lin N."/>
            <person name="Zhang H."/>
            <person name="Zhang X."/>
            <person name="Huang J."/>
            <person name="Zhang X."/>
            <person name="Sun H."/>
            <person name="Wang H."/>
        </authorList>
    </citation>
    <scope>NUCLEOTIDE SEQUENCE [LARGE SCALE GENOMIC DNA]</scope>
    <source>
        <strain evidence="3">TB1705</strain>
        <tissue evidence="3">Leaf</tissue>
    </source>
</reference>
<dbReference type="Pfam" id="PF01535">
    <property type="entry name" value="PPR"/>
    <property type="match status" value="4"/>
</dbReference>
<dbReference type="PANTHER" id="PTHR47926">
    <property type="entry name" value="PENTATRICOPEPTIDE REPEAT-CONTAINING PROTEIN"/>
    <property type="match status" value="1"/>
</dbReference>
<dbReference type="FunFam" id="1.25.40.10:FF:000090">
    <property type="entry name" value="Pentatricopeptide repeat-containing protein, chloroplastic"/>
    <property type="match status" value="1"/>
</dbReference>
<dbReference type="Pfam" id="PF20431">
    <property type="entry name" value="E_motif"/>
    <property type="match status" value="1"/>
</dbReference>
<dbReference type="OrthoDB" id="1934782at2759"/>
<feature type="repeat" description="PPR" evidence="2">
    <location>
        <begin position="58"/>
        <end position="92"/>
    </location>
</feature>
<dbReference type="GO" id="GO:0003729">
    <property type="term" value="F:mRNA binding"/>
    <property type="evidence" value="ECO:0007669"/>
    <property type="project" value="UniProtKB-ARBA"/>
</dbReference>
<dbReference type="AlphaFoldDB" id="A0A7J7MJ02"/>
<sequence length="960" mass="107576">MPQRQTRAVKNCKKIHAQSVKFGFGLKGHLGNAILDLYSKCGDVGFARMTFERLDMRDVFAWNSIFSLYSKWGPVEEIVGVYGLMRDSNTRPNQFTFALVLSACGRLNDFSLGRQVHCNVIKMGLGLNSFCEGSLIDFYAKCDYIIDARRVFDLAVDLDTVSWTSMIAGYVRVGLPEEALKLFKDMQRMGNKPDQVVFVTVITACVGLGRLDEALDFFTKMENPNVVAWNVMISGYAQSDNFLEAIDFFRNMRVNNVKPTRSTLGSVLSAIANQNDLDQGERVHSEAIRLGLHFNVYVGSALINMYSKCKVIESARKMFDSLDEKNIVTWNAILGAYAQNNYYGEVMEIFSYMRSCGIKADDFTYTSILSACACLENVYVGKQLHSFIIKCNLETNLFVGNAMVDMYAKSGNLKDARKLFELIQNRDNISWNAIIVGYAQYEDVYEALNMFRRMIFDGISPDEVSLSSILSNCANLEALDQGKEVHCFSIRSGFDLNIYAGSSLVDMYVKCGAMDAAKRTLARMPEKSVVSRNALIAGYVQNNHNEKAITLFNEIQTEGLNPSKITFASILTACSGSSRMNFGKQVHSYALKSGILFEDDFLVVSLLKTLSIEDANKLFLEFPTKKSRILWTAIISGHTQNGYSKEALWFFREMCRDELLPDQAAFTIVLSACAGLASLKEGIEIHCLIIQTGFDLDEYTCSSLLDMYAKCGDMRSSVQVFEEMGRKEDVISWNSMIVGFAKNGYAEDALRIFHEMKQTCIKPDNITFLGVLTACSHAGMVSEGREFFDYMVNYHGMQPRADHYACLIDLLGRGGYLKEAEELIDDLPYQILSDSMIWATFLGACRVHGDDLRGKRAAQELIMLEPLDSSPYVLLSNMHALSRDWDAVNSVRKSMRERGVVKFPGCSWIVVGTKTNLFVAGDKSHPCAGEIWAVLKHLTTLITDHGYVPNVHSCDLVDED</sequence>
<keyword evidence="1" id="KW-0677">Repeat</keyword>
<dbReference type="FunFam" id="1.25.40.10:FF:000344">
    <property type="entry name" value="Pentatricopeptide repeat-containing protein"/>
    <property type="match status" value="1"/>
</dbReference>
<feature type="repeat" description="PPR" evidence="2">
    <location>
        <begin position="697"/>
        <end position="727"/>
    </location>
</feature>
<accession>A0A7J7MJ02</accession>
<dbReference type="Proteomes" id="UP000541444">
    <property type="component" value="Unassembled WGS sequence"/>
</dbReference>
<feature type="repeat" description="PPR" evidence="2">
    <location>
        <begin position="225"/>
        <end position="259"/>
    </location>
</feature>
<dbReference type="InterPro" id="IPR046848">
    <property type="entry name" value="E_motif"/>
</dbReference>
<dbReference type="InterPro" id="IPR002885">
    <property type="entry name" value="PPR_rpt"/>
</dbReference>
<dbReference type="Gene3D" id="1.25.40.10">
    <property type="entry name" value="Tetratricopeptide repeat domain"/>
    <property type="match status" value="7"/>
</dbReference>
<dbReference type="PANTHER" id="PTHR47926:SF441">
    <property type="entry name" value="PENTATRICOPEPTIDE REPEAT-CONTAINING PROTEIN"/>
    <property type="match status" value="1"/>
</dbReference>